<dbReference type="PANTHER" id="PTHR44858:SF1">
    <property type="entry name" value="UDP-N-ACETYLGLUCOSAMINE--PEPTIDE N-ACETYLGLUCOSAMINYLTRANSFERASE SPINDLY-RELATED"/>
    <property type="match status" value="1"/>
</dbReference>
<evidence type="ECO:0000256" key="2">
    <source>
        <dbReference type="ARBA" id="ARBA00022803"/>
    </source>
</evidence>
<name>A0A437QSU3_9GAMM</name>
<keyword evidence="1" id="KW-0677">Repeat</keyword>
<feature type="repeat" description="TPR" evidence="3">
    <location>
        <begin position="837"/>
        <end position="870"/>
    </location>
</feature>
<evidence type="ECO:0000313" key="5">
    <source>
        <dbReference type="EMBL" id="RVU37593.1"/>
    </source>
</evidence>
<accession>A0A437QSU3</accession>
<evidence type="ECO:0000256" key="4">
    <source>
        <dbReference type="SAM" id="Coils"/>
    </source>
</evidence>
<dbReference type="InterPro" id="IPR011990">
    <property type="entry name" value="TPR-like_helical_dom_sf"/>
</dbReference>
<sequence>MPICTKQTSRYLLTRNDGLKSSFIFVNRWNRIMKKTLLVTCITAALLLQGCGKKDSEQHLQDALKFAANNEIPAAIIELKSAIQQQPDDGRLRFELGMIYLKAGDAASAAKELERAAEFKLDSKTLAIPLTQSYFLQGQHQKVGSYLTAHPELPADVQDTLKLYHALSLIEASDTDGAKAIFADLAKSADPAIKAMVEAQTQVMSGQHEAALQALSSITAPHHIYNDALLLKAKLQNVLKQYDASIESFNAYLKLNPGAHLARLILAQSYIATNKNDEADKEIVKLLKIFPKQPLANYLKAVVEFERKDFQKAKETSEIAIDNGLNSVSSRVLAAISSTQLGLEQQALNHLQAVHSQLGTYPPAQKLYVALKLKFGDTAAAQQQLLSNDNAATDLQLVSATAFQLVKQRSDSAAQELVDKYEKSGKATADDLMTLGSLKLSIPGMEQQGLAALEEAAKLAPQVEQTQMVLVTAYLQQRQYDKALELAKSWENDDKLKHSSLNMQAYIAFLQGNNLLAQQHIDAALKVDATHPFSQLLQATLAQAANKVDDAIKILSGLLEKHPTYLPALEQLYALTRNDNATAALAKAEALNKDKPTDYQAALLYARMLADQGKHQQGLDLLNATGKVETERHSFHWALFIEHQRAVLKDSKAAVESAAKWFAQNSADQNSLYTYLRMLILDKQLDKALKLTSDELTKAPDNKVLYGTRVQLLGEMGQYKEALKELEKLSAEEAAKADALFVKGRLLLADKQPEQALVALTGSYQQNQASVTALMIADIYAKTMSEQKAKAFIEQHFNYKPNDSALQIYYGNLLLGTDKEKSTTAFAKVLDTQPENVAALNNLAWTLLEQQKTTEALPHIEKAIKLAPENPDVLDTYATVLFITGQQAKALEQFEKSLRIRPDNVAVQLNYIDALIKTGDKNTAKTMLDKVKPTDKPSEDKMNALKALL</sequence>
<dbReference type="SUPFAM" id="SSF48452">
    <property type="entry name" value="TPR-like"/>
    <property type="match status" value="4"/>
</dbReference>
<dbReference type="PANTHER" id="PTHR44858">
    <property type="entry name" value="TETRATRICOPEPTIDE REPEAT PROTEIN 6"/>
    <property type="match status" value="1"/>
</dbReference>
<dbReference type="Pfam" id="PF13174">
    <property type="entry name" value="TPR_6"/>
    <property type="match status" value="1"/>
</dbReference>
<comment type="caution">
    <text evidence="5">The sequence shown here is derived from an EMBL/GenBank/DDBJ whole genome shotgun (WGS) entry which is preliminary data.</text>
</comment>
<organism evidence="5 6">
    <name type="scientific">Rheinheimera riviphila</name>
    <dbReference type="NCBI Taxonomy" id="1834037"/>
    <lineage>
        <taxon>Bacteria</taxon>
        <taxon>Pseudomonadati</taxon>
        <taxon>Pseudomonadota</taxon>
        <taxon>Gammaproteobacteria</taxon>
        <taxon>Chromatiales</taxon>
        <taxon>Chromatiaceae</taxon>
        <taxon>Rheinheimera</taxon>
    </lineage>
</organism>
<gene>
    <name evidence="5" type="primary">prsT</name>
    <name evidence="5" type="ORF">EOE67_08870</name>
</gene>
<dbReference type="Pfam" id="PF14559">
    <property type="entry name" value="TPR_19"/>
    <property type="match status" value="1"/>
</dbReference>
<dbReference type="OrthoDB" id="7052525at2"/>
<reference evidence="5 6" key="1">
    <citation type="submission" date="2019-01" db="EMBL/GenBank/DDBJ databases">
        <authorList>
            <person name="Chen W.-M."/>
        </authorList>
    </citation>
    <scope>NUCLEOTIDE SEQUENCE [LARGE SCALE GENOMIC DNA]</scope>
    <source>
        <strain evidence="5 6">KYPC3</strain>
    </source>
</reference>
<dbReference type="InterPro" id="IPR014266">
    <property type="entry name" value="PEP-CTERM_TPR_PrsT"/>
</dbReference>
<evidence type="ECO:0000256" key="3">
    <source>
        <dbReference type="PROSITE-ProRule" id="PRU00339"/>
    </source>
</evidence>
<dbReference type="EMBL" id="SACS01000008">
    <property type="protein sequence ID" value="RVU37593.1"/>
    <property type="molecule type" value="Genomic_DNA"/>
</dbReference>
<evidence type="ECO:0000313" key="6">
    <source>
        <dbReference type="Proteomes" id="UP000283077"/>
    </source>
</evidence>
<dbReference type="PROSITE" id="PS50005">
    <property type="entry name" value="TPR"/>
    <property type="match status" value="2"/>
</dbReference>
<dbReference type="Gene3D" id="1.25.40.10">
    <property type="entry name" value="Tetratricopeptide repeat domain"/>
    <property type="match status" value="5"/>
</dbReference>
<dbReference type="SMART" id="SM00028">
    <property type="entry name" value="TPR"/>
    <property type="match status" value="9"/>
</dbReference>
<dbReference type="NCBIfam" id="TIGR02917">
    <property type="entry name" value="PEP_TPR_lipo"/>
    <property type="match status" value="1"/>
</dbReference>
<dbReference type="Pfam" id="PF13432">
    <property type="entry name" value="TPR_16"/>
    <property type="match status" value="1"/>
</dbReference>
<evidence type="ECO:0000256" key="1">
    <source>
        <dbReference type="ARBA" id="ARBA00022737"/>
    </source>
</evidence>
<dbReference type="AlphaFoldDB" id="A0A437QSU3"/>
<keyword evidence="4" id="KW-0175">Coiled coil</keyword>
<dbReference type="InterPro" id="IPR019734">
    <property type="entry name" value="TPR_rpt"/>
</dbReference>
<feature type="coiled-coil region" evidence="4">
    <location>
        <begin position="709"/>
        <end position="739"/>
    </location>
</feature>
<keyword evidence="6" id="KW-1185">Reference proteome</keyword>
<feature type="repeat" description="TPR" evidence="3">
    <location>
        <begin position="871"/>
        <end position="904"/>
    </location>
</feature>
<dbReference type="Pfam" id="PF13429">
    <property type="entry name" value="TPR_15"/>
    <property type="match status" value="1"/>
</dbReference>
<keyword evidence="2 3" id="KW-0802">TPR repeat</keyword>
<dbReference type="Proteomes" id="UP000283077">
    <property type="component" value="Unassembled WGS sequence"/>
</dbReference>
<proteinExistence type="predicted"/>
<protein>
    <submittedName>
        <fullName evidence="5">PEP-CTERM system TPR-repeat protein PrsT</fullName>
    </submittedName>
</protein>
<dbReference type="InterPro" id="IPR050498">
    <property type="entry name" value="Ycf3"/>
</dbReference>